<feature type="chain" id="PRO_5015918021" evidence="2">
    <location>
        <begin position="22"/>
        <end position="172"/>
    </location>
</feature>
<dbReference type="OrthoDB" id="309640at2759"/>
<dbReference type="SUPFAM" id="SSF55298">
    <property type="entry name" value="YjgF-like"/>
    <property type="match status" value="1"/>
</dbReference>
<evidence type="ECO:0000313" key="4">
    <source>
        <dbReference type="Proteomes" id="UP000247409"/>
    </source>
</evidence>
<keyword evidence="1" id="KW-0175">Coiled coil</keyword>
<dbReference type="InterPro" id="IPR035959">
    <property type="entry name" value="RutC-like_sf"/>
</dbReference>
<feature type="coiled-coil region" evidence="1">
    <location>
        <begin position="81"/>
        <end position="108"/>
    </location>
</feature>
<accession>A0A2V3IR41</accession>
<evidence type="ECO:0000313" key="3">
    <source>
        <dbReference type="EMBL" id="PXF44563.1"/>
    </source>
</evidence>
<keyword evidence="2" id="KW-0732">Signal</keyword>
<dbReference type="EMBL" id="NBIV01000088">
    <property type="protein sequence ID" value="PXF44563.1"/>
    <property type="molecule type" value="Genomic_DNA"/>
</dbReference>
<reference evidence="3 4" key="1">
    <citation type="journal article" date="2018" name="Mol. Biol. Evol.">
        <title>Analysis of the draft genome of the red seaweed Gracilariopsis chorda provides insights into genome size evolution in Rhodophyta.</title>
        <authorList>
            <person name="Lee J."/>
            <person name="Yang E.C."/>
            <person name="Graf L."/>
            <person name="Yang J.H."/>
            <person name="Qiu H."/>
            <person name="Zel Zion U."/>
            <person name="Chan C.X."/>
            <person name="Stephens T.G."/>
            <person name="Weber A.P.M."/>
            <person name="Boo G.H."/>
            <person name="Boo S.M."/>
            <person name="Kim K.M."/>
            <person name="Shin Y."/>
            <person name="Jung M."/>
            <person name="Lee S.J."/>
            <person name="Yim H.S."/>
            <person name="Lee J.H."/>
            <person name="Bhattacharya D."/>
            <person name="Yoon H.S."/>
        </authorList>
    </citation>
    <scope>NUCLEOTIDE SEQUENCE [LARGE SCALE GENOMIC DNA]</scope>
    <source>
        <strain evidence="3 4">SKKU-2015</strain>
        <tissue evidence="3">Whole body</tissue>
    </source>
</reference>
<feature type="signal peptide" evidence="2">
    <location>
        <begin position="1"/>
        <end position="21"/>
    </location>
</feature>
<dbReference type="AlphaFoldDB" id="A0A2V3IR41"/>
<evidence type="ECO:0000256" key="2">
    <source>
        <dbReference type="SAM" id="SignalP"/>
    </source>
</evidence>
<organism evidence="3 4">
    <name type="scientific">Gracilariopsis chorda</name>
    <dbReference type="NCBI Taxonomy" id="448386"/>
    <lineage>
        <taxon>Eukaryota</taxon>
        <taxon>Rhodophyta</taxon>
        <taxon>Florideophyceae</taxon>
        <taxon>Rhodymeniophycidae</taxon>
        <taxon>Gracilariales</taxon>
        <taxon>Gracilariaceae</taxon>
        <taxon>Gracilariopsis</taxon>
    </lineage>
</organism>
<dbReference type="Gene3D" id="3.30.1330.40">
    <property type="entry name" value="RutC-like"/>
    <property type="match status" value="1"/>
</dbReference>
<name>A0A2V3IR41_9FLOR</name>
<dbReference type="InterPro" id="IPR006175">
    <property type="entry name" value="YjgF/YER057c/UK114"/>
</dbReference>
<keyword evidence="4" id="KW-1185">Reference proteome</keyword>
<comment type="caution">
    <text evidence="3">The sequence shown here is derived from an EMBL/GenBank/DDBJ whole genome shotgun (WGS) entry which is preliminary data.</text>
</comment>
<evidence type="ECO:0000256" key="1">
    <source>
        <dbReference type="SAM" id="Coils"/>
    </source>
</evidence>
<protein>
    <submittedName>
        <fullName evidence="3">Uncharacterized protein</fullName>
    </submittedName>
</protein>
<gene>
    <name evidence="3" type="ORF">BWQ96_05741</name>
</gene>
<dbReference type="Pfam" id="PF01042">
    <property type="entry name" value="Ribonuc_L-PSP"/>
    <property type="match status" value="1"/>
</dbReference>
<dbReference type="Proteomes" id="UP000247409">
    <property type="component" value="Unassembled WGS sequence"/>
</dbReference>
<sequence>MHIRSVFILLALLFVLQAADADAYCWRRQRRRLVRINPPTLLDPVPFGYSQIVVDTRNAVAHVAGQNAINQTGSLVGETFAEQLEQTLRNVELALEAVEADINDILKSILITVDLDPSTAEDILAASLMNAGGPAPPGIVFSSDSLLEPGVLVEIQVDVAVPESFVRRLVCS</sequence>
<proteinExistence type="predicted"/>